<evidence type="ECO:0000256" key="5">
    <source>
        <dbReference type="ARBA" id="ARBA00023134"/>
    </source>
</evidence>
<reference evidence="8" key="1">
    <citation type="journal article" date="2019" name="Curr. Biol.">
        <title>Genome Sequence of Striga asiatica Provides Insight into the Evolution of Plant Parasitism.</title>
        <authorList>
            <person name="Yoshida S."/>
            <person name="Kim S."/>
            <person name="Wafula E.K."/>
            <person name="Tanskanen J."/>
            <person name="Kim Y.M."/>
            <person name="Honaas L."/>
            <person name="Yang Z."/>
            <person name="Spallek T."/>
            <person name="Conn C.E."/>
            <person name="Ichihashi Y."/>
            <person name="Cheong K."/>
            <person name="Cui S."/>
            <person name="Der J.P."/>
            <person name="Gundlach H."/>
            <person name="Jiao Y."/>
            <person name="Hori C."/>
            <person name="Ishida J.K."/>
            <person name="Kasahara H."/>
            <person name="Kiba T."/>
            <person name="Kim M.S."/>
            <person name="Koo N."/>
            <person name="Laohavisit A."/>
            <person name="Lee Y.H."/>
            <person name="Lumba S."/>
            <person name="McCourt P."/>
            <person name="Mortimer J.C."/>
            <person name="Mutuku J.M."/>
            <person name="Nomura T."/>
            <person name="Sasaki-Sekimoto Y."/>
            <person name="Seto Y."/>
            <person name="Wang Y."/>
            <person name="Wakatake T."/>
            <person name="Sakakibara H."/>
            <person name="Demura T."/>
            <person name="Yamaguchi S."/>
            <person name="Yoneyama K."/>
            <person name="Manabe R.I."/>
            <person name="Nelson D.C."/>
            <person name="Schulman A.H."/>
            <person name="Timko M.P."/>
            <person name="dePamphilis C.W."/>
            <person name="Choi D."/>
            <person name="Shirasu K."/>
        </authorList>
    </citation>
    <scope>NUCLEOTIDE SEQUENCE [LARGE SCALE GENOMIC DNA]</scope>
    <source>
        <strain evidence="8">cv. UVA1</strain>
    </source>
</reference>
<evidence type="ECO:0000256" key="3">
    <source>
        <dbReference type="ARBA" id="ARBA00022768"/>
    </source>
</evidence>
<dbReference type="Pfam" id="PF00679">
    <property type="entry name" value="EFG_C"/>
    <property type="match status" value="1"/>
</dbReference>
<evidence type="ECO:0000313" key="7">
    <source>
        <dbReference type="EMBL" id="GER42220.1"/>
    </source>
</evidence>
<dbReference type="SUPFAM" id="SSF54211">
    <property type="entry name" value="Ribosomal protein S5 domain 2-like"/>
    <property type="match status" value="1"/>
</dbReference>
<accession>A0A5A7QAL7</accession>
<proteinExistence type="predicted"/>
<dbReference type="InterPro" id="IPR035647">
    <property type="entry name" value="EFG_III/V"/>
</dbReference>
<keyword evidence="3 7" id="KW-0251">Elongation factor</keyword>
<keyword evidence="4" id="KW-0648">Protein biosynthesis</keyword>
<dbReference type="Proteomes" id="UP000325081">
    <property type="component" value="Unassembled WGS sequence"/>
</dbReference>
<dbReference type="GO" id="GO:0005525">
    <property type="term" value="F:GTP binding"/>
    <property type="evidence" value="ECO:0007669"/>
    <property type="project" value="UniProtKB-KW"/>
</dbReference>
<keyword evidence="5" id="KW-0342">GTP-binding</keyword>
<dbReference type="EMBL" id="BKCP01006294">
    <property type="protein sequence ID" value="GER42220.1"/>
    <property type="molecule type" value="Genomic_DNA"/>
</dbReference>
<dbReference type="GO" id="GO:0003924">
    <property type="term" value="F:GTPase activity"/>
    <property type="evidence" value="ECO:0007669"/>
    <property type="project" value="TreeGrafter"/>
</dbReference>
<dbReference type="GO" id="GO:0005829">
    <property type="term" value="C:cytosol"/>
    <property type="evidence" value="ECO:0007669"/>
    <property type="project" value="TreeGrafter"/>
</dbReference>
<dbReference type="SMART" id="SM00889">
    <property type="entry name" value="EFG_IV"/>
    <property type="match status" value="1"/>
</dbReference>
<dbReference type="CDD" id="cd01681">
    <property type="entry name" value="aeEF2_snRNP_like_IV"/>
    <property type="match status" value="1"/>
</dbReference>
<feature type="domain" description="Translation elongation factor EFG/EF2" evidence="6">
    <location>
        <begin position="63"/>
        <end position="179"/>
    </location>
</feature>
<evidence type="ECO:0000313" key="8">
    <source>
        <dbReference type="Proteomes" id="UP000325081"/>
    </source>
</evidence>
<dbReference type="Gene3D" id="3.30.70.240">
    <property type="match status" value="1"/>
</dbReference>
<gene>
    <name evidence="7" type="ORF">STAS_19001</name>
</gene>
<comment type="caution">
    <text evidence="7">The sequence shown here is derived from an EMBL/GenBank/DDBJ whole genome shotgun (WGS) entry which is preliminary data.</text>
</comment>
<dbReference type="Pfam" id="PF03764">
    <property type="entry name" value="EFG_IV"/>
    <property type="match status" value="1"/>
</dbReference>
<dbReference type="PANTHER" id="PTHR42908">
    <property type="entry name" value="TRANSLATION ELONGATION FACTOR-RELATED"/>
    <property type="match status" value="1"/>
</dbReference>
<organism evidence="7 8">
    <name type="scientific">Striga asiatica</name>
    <name type="common">Asiatic witchweed</name>
    <name type="synonym">Buchnera asiatica</name>
    <dbReference type="NCBI Taxonomy" id="4170"/>
    <lineage>
        <taxon>Eukaryota</taxon>
        <taxon>Viridiplantae</taxon>
        <taxon>Streptophyta</taxon>
        <taxon>Embryophyta</taxon>
        <taxon>Tracheophyta</taxon>
        <taxon>Spermatophyta</taxon>
        <taxon>Magnoliopsida</taxon>
        <taxon>eudicotyledons</taxon>
        <taxon>Gunneridae</taxon>
        <taxon>Pentapetalae</taxon>
        <taxon>asterids</taxon>
        <taxon>lamiids</taxon>
        <taxon>Lamiales</taxon>
        <taxon>Orobanchaceae</taxon>
        <taxon>Buchnereae</taxon>
        <taxon>Striga</taxon>
    </lineage>
</organism>
<dbReference type="SUPFAM" id="SSF54980">
    <property type="entry name" value="EF-G C-terminal domain-like"/>
    <property type="match status" value="1"/>
</dbReference>
<evidence type="ECO:0000256" key="4">
    <source>
        <dbReference type="ARBA" id="ARBA00022917"/>
    </source>
</evidence>
<name>A0A5A7QAL7_STRAF</name>
<protein>
    <submittedName>
        <fullName evidence="7">Elongation factor 2</fullName>
    </submittedName>
</protein>
<sequence length="298" mass="34267">MFNLKKKKEFQDDLAQPIVTFYESVRDYSDHTVMSKSPDTRIRLYMKARPMTPPRLAKAIDDGLVGPKDDPEARSKILHEEFGWDKDLAKKIWCFGPNTTGPNILVNTCKGGVVDEIKDFVVAGFQRVSNEGPLAGEKMRGVCFELCDAVIEPDPTLRDERQIIETAERVVYAAYLSATPCILEPIYLVEIQAMERDLNLIYQTAFNKRGHVFKKKEMPGNSLVYNCKAYLPVMESVGFFTDLQARTSDVNFPRVVFNRWEIRHFDPQKDDNEVGRLVLETRRRKNLGDMKKLSDYEN</sequence>
<keyword evidence="1" id="KW-0963">Cytoplasm</keyword>
<dbReference type="Gene3D" id="3.30.230.10">
    <property type="match status" value="1"/>
</dbReference>
<evidence type="ECO:0000256" key="1">
    <source>
        <dbReference type="ARBA" id="ARBA00022490"/>
    </source>
</evidence>
<dbReference type="OrthoDB" id="203at2759"/>
<dbReference type="InterPro" id="IPR000640">
    <property type="entry name" value="EFG_V-like"/>
</dbReference>
<dbReference type="InterPro" id="IPR005517">
    <property type="entry name" value="Transl_elong_EFG/EF2_IV"/>
</dbReference>
<keyword evidence="8" id="KW-1185">Reference proteome</keyword>
<dbReference type="AlphaFoldDB" id="A0A5A7QAL7"/>
<evidence type="ECO:0000259" key="6">
    <source>
        <dbReference type="SMART" id="SM00889"/>
    </source>
</evidence>
<dbReference type="GO" id="GO:0043022">
    <property type="term" value="F:ribosome binding"/>
    <property type="evidence" value="ECO:0007669"/>
    <property type="project" value="TreeGrafter"/>
</dbReference>
<dbReference type="InterPro" id="IPR014721">
    <property type="entry name" value="Ribsml_uS5_D2-typ_fold_subgr"/>
</dbReference>
<dbReference type="GO" id="GO:0003746">
    <property type="term" value="F:translation elongation factor activity"/>
    <property type="evidence" value="ECO:0007669"/>
    <property type="project" value="UniProtKB-KW"/>
</dbReference>
<evidence type="ECO:0000256" key="2">
    <source>
        <dbReference type="ARBA" id="ARBA00022741"/>
    </source>
</evidence>
<dbReference type="PANTHER" id="PTHR42908:SF10">
    <property type="entry name" value="EUKARYOTIC TRANSLATION ELONGATION FACTOR 2"/>
    <property type="match status" value="1"/>
</dbReference>
<keyword evidence="2" id="KW-0547">Nucleotide-binding</keyword>
<dbReference type="InterPro" id="IPR020568">
    <property type="entry name" value="Ribosomal_Su5_D2-typ_SF"/>
</dbReference>
<dbReference type="GO" id="GO:1990904">
    <property type="term" value="C:ribonucleoprotein complex"/>
    <property type="evidence" value="ECO:0007669"/>
    <property type="project" value="TreeGrafter"/>
</dbReference>